<evidence type="ECO:0000313" key="8">
    <source>
        <dbReference type="Proteomes" id="UP001150569"/>
    </source>
</evidence>
<dbReference type="Gene3D" id="3.40.366.10">
    <property type="entry name" value="Malonyl-Coenzyme A Acyl Carrier Protein, domain 2"/>
    <property type="match status" value="1"/>
</dbReference>
<dbReference type="EC" id="2.3.1.39" evidence="2"/>
<dbReference type="PIRSF" id="PIRSF000446">
    <property type="entry name" value="Mct"/>
    <property type="match status" value="1"/>
</dbReference>
<dbReference type="EMBL" id="JANBPT010001580">
    <property type="protein sequence ID" value="KAJ1906536.1"/>
    <property type="molecule type" value="Genomic_DNA"/>
</dbReference>
<evidence type="ECO:0000259" key="6">
    <source>
        <dbReference type="SMART" id="SM00827"/>
    </source>
</evidence>
<proteinExistence type="inferred from homology"/>
<sequence>MGKGLHDQFTVARETFAEVDATLGFSLSGLMFEGEMAELTQTQNAQPAILATSVALFRALAQERNFQVAERGAFALGHSLGEYSALVATGALSLADAVRLVRRRGEAMQESINDLSKPTTMTALMLRGTSVEALRTHLSGIQPHLPEGETAELANINSAQQVVLSGTEAGVGAAVQELQARQVAARAIDLPVSAPFHCSLMQPAAEVMASALTRVRVGAPCVPLISNVRARPVTTPNDIVDLLVRQVTGTVLWAPSVEFCRGQGVENFIVFGPGKVLANLLRREHPRDKIKMVSELEDVLNFTDDLYDGSK</sequence>
<dbReference type="InterPro" id="IPR014043">
    <property type="entry name" value="Acyl_transferase_dom"/>
</dbReference>
<dbReference type="Proteomes" id="UP001150569">
    <property type="component" value="Unassembled WGS sequence"/>
</dbReference>
<dbReference type="PANTHER" id="PTHR42681">
    <property type="entry name" value="MALONYL-COA-ACYL CARRIER PROTEIN TRANSACYLASE, MITOCHONDRIAL"/>
    <property type="match status" value="1"/>
</dbReference>
<evidence type="ECO:0000256" key="4">
    <source>
        <dbReference type="ARBA" id="ARBA00023315"/>
    </source>
</evidence>
<dbReference type="SUPFAM" id="SSF52151">
    <property type="entry name" value="FabD/lysophospholipase-like"/>
    <property type="match status" value="1"/>
</dbReference>
<dbReference type="PANTHER" id="PTHR42681:SF1">
    <property type="entry name" value="MALONYL-COA-ACYL CARRIER PROTEIN TRANSACYLASE, MITOCHONDRIAL"/>
    <property type="match status" value="1"/>
</dbReference>
<dbReference type="InterPro" id="IPR016036">
    <property type="entry name" value="Malonyl_transacylase_ACP-bd"/>
</dbReference>
<evidence type="ECO:0000256" key="1">
    <source>
        <dbReference type="ARBA" id="ARBA00008217"/>
    </source>
</evidence>
<keyword evidence="3 7" id="KW-0808">Transferase</keyword>
<keyword evidence="4 7" id="KW-0012">Acyltransferase</keyword>
<dbReference type="InterPro" id="IPR016035">
    <property type="entry name" value="Acyl_Trfase/lysoPLipase"/>
</dbReference>
<dbReference type="Pfam" id="PF00698">
    <property type="entry name" value="Acyl_transf_1"/>
    <property type="match status" value="1"/>
</dbReference>
<protein>
    <recommendedName>
        <fullName evidence="2">[acyl-carrier-protein] S-malonyltransferase</fullName>
        <ecNumber evidence="2">2.3.1.39</ecNumber>
    </recommendedName>
</protein>
<dbReference type="SMART" id="SM00827">
    <property type="entry name" value="PKS_AT"/>
    <property type="match status" value="1"/>
</dbReference>
<name>A0A9W7ZPD3_9FUNG</name>
<comment type="catalytic activity">
    <reaction evidence="5">
        <text>holo-[ACP] + malonyl-CoA = malonyl-[ACP] + CoA</text>
        <dbReference type="Rhea" id="RHEA:41792"/>
        <dbReference type="Rhea" id="RHEA-COMP:9623"/>
        <dbReference type="Rhea" id="RHEA-COMP:9685"/>
        <dbReference type="ChEBI" id="CHEBI:57287"/>
        <dbReference type="ChEBI" id="CHEBI:57384"/>
        <dbReference type="ChEBI" id="CHEBI:64479"/>
        <dbReference type="ChEBI" id="CHEBI:78449"/>
        <dbReference type="EC" id="2.3.1.39"/>
    </reaction>
</comment>
<evidence type="ECO:0000256" key="2">
    <source>
        <dbReference type="ARBA" id="ARBA00013258"/>
    </source>
</evidence>
<reference evidence="7" key="1">
    <citation type="submission" date="2022-07" db="EMBL/GenBank/DDBJ databases">
        <title>Phylogenomic reconstructions and comparative analyses of Kickxellomycotina fungi.</title>
        <authorList>
            <person name="Reynolds N.K."/>
            <person name="Stajich J.E."/>
            <person name="Barry K."/>
            <person name="Grigoriev I.V."/>
            <person name="Crous P."/>
            <person name="Smith M.E."/>
        </authorList>
    </citation>
    <scope>NUCLEOTIDE SEQUENCE</scope>
    <source>
        <strain evidence="7">RSA 861</strain>
    </source>
</reference>
<accession>A0A9W7ZPD3</accession>
<organism evidence="7 8">
    <name type="scientific">Tieghemiomyces parasiticus</name>
    <dbReference type="NCBI Taxonomy" id="78921"/>
    <lineage>
        <taxon>Eukaryota</taxon>
        <taxon>Fungi</taxon>
        <taxon>Fungi incertae sedis</taxon>
        <taxon>Zoopagomycota</taxon>
        <taxon>Kickxellomycotina</taxon>
        <taxon>Dimargaritomycetes</taxon>
        <taxon>Dimargaritales</taxon>
        <taxon>Dimargaritaceae</taxon>
        <taxon>Tieghemiomyces</taxon>
    </lineage>
</organism>
<dbReference type="InterPro" id="IPR001227">
    <property type="entry name" value="Ac_transferase_dom_sf"/>
</dbReference>
<evidence type="ECO:0000256" key="3">
    <source>
        <dbReference type="ARBA" id="ARBA00022679"/>
    </source>
</evidence>
<dbReference type="GO" id="GO:0006633">
    <property type="term" value="P:fatty acid biosynthetic process"/>
    <property type="evidence" value="ECO:0007669"/>
    <property type="project" value="TreeGrafter"/>
</dbReference>
<evidence type="ECO:0000313" key="7">
    <source>
        <dbReference type="EMBL" id="KAJ1906536.1"/>
    </source>
</evidence>
<dbReference type="SUPFAM" id="SSF55048">
    <property type="entry name" value="Probable ACP-binding domain of malonyl-CoA ACP transacylase"/>
    <property type="match status" value="1"/>
</dbReference>
<comment type="similarity">
    <text evidence="1">Belongs to the FabD family.</text>
</comment>
<dbReference type="GO" id="GO:0004314">
    <property type="term" value="F:[acyl-carrier-protein] S-malonyltransferase activity"/>
    <property type="evidence" value="ECO:0007669"/>
    <property type="project" value="UniProtKB-EC"/>
</dbReference>
<dbReference type="AlphaFoldDB" id="A0A9W7ZPD3"/>
<gene>
    <name evidence="7" type="primary">MCT1_2</name>
    <name evidence="7" type="ORF">IWQ60_012059</name>
</gene>
<dbReference type="InterPro" id="IPR050858">
    <property type="entry name" value="Mal-CoA-ACP_Trans/PKS_FabD"/>
</dbReference>
<dbReference type="InterPro" id="IPR024925">
    <property type="entry name" value="Malonyl_CoA-ACP_transAc"/>
</dbReference>
<feature type="domain" description="Malonyl-CoA:ACP transacylase (MAT)" evidence="6">
    <location>
        <begin position="1"/>
        <end position="289"/>
    </location>
</feature>
<evidence type="ECO:0000256" key="5">
    <source>
        <dbReference type="ARBA" id="ARBA00048462"/>
    </source>
</evidence>
<dbReference type="OrthoDB" id="541883at2759"/>
<dbReference type="GO" id="GO:0005739">
    <property type="term" value="C:mitochondrion"/>
    <property type="evidence" value="ECO:0007669"/>
    <property type="project" value="TreeGrafter"/>
</dbReference>
<comment type="caution">
    <text evidence="7">The sequence shown here is derived from an EMBL/GenBank/DDBJ whole genome shotgun (WGS) entry which is preliminary data.</text>
</comment>
<dbReference type="Gene3D" id="3.30.70.250">
    <property type="entry name" value="Malonyl-CoA ACP transacylase, ACP-binding"/>
    <property type="match status" value="1"/>
</dbReference>
<keyword evidence="8" id="KW-1185">Reference proteome</keyword>